<name>A0A0S7BTU5_9CHLR</name>
<dbReference type="PANTHER" id="PTHR30616">
    <property type="entry name" value="UNCHARACTERIZED PROTEIN YFIH"/>
    <property type="match status" value="1"/>
</dbReference>
<dbReference type="GO" id="GO:0016787">
    <property type="term" value="F:hydrolase activity"/>
    <property type="evidence" value="ECO:0007669"/>
    <property type="project" value="UniProtKB-KW"/>
</dbReference>
<evidence type="ECO:0000256" key="5">
    <source>
        <dbReference type="ARBA" id="ARBA00022723"/>
    </source>
</evidence>
<evidence type="ECO:0000256" key="10">
    <source>
        <dbReference type="ARBA" id="ARBA00049893"/>
    </source>
</evidence>
<evidence type="ECO:0000256" key="3">
    <source>
        <dbReference type="ARBA" id="ARBA00007353"/>
    </source>
</evidence>
<keyword evidence="13" id="KW-1185">Reference proteome</keyword>
<keyword evidence="7" id="KW-0862">Zinc</keyword>
<dbReference type="EMBL" id="DF968181">
    <property type="protein sequence ID" value="GAP41426.1"/>
    <property type="molecule type" value="Genomic_DNA"/>
</dbReference>
<dbReference type="AlphaFoldDB" id="A0A0S7BTU5"/>
<evidence type="ECO:0000256" key="8">
    <source>
        <dbReference type="ARBA" id="ARBA00047989"/>
    </source>
</evidence>
<dbReference type="GO" id="GO:0017061">
    <property type="term" value="F:S-methyl-5-thioadenosine phosphorylase activity"/>
    <property type="evidence" value="ECO:0007669"/>
    <property type="project" value="UniProtKB-EC"/>
</dbReference>
<dbReference type="SUPFAM" id="SSF64438">
    <property type="entry name" value="CNF1/YfiH-like putative cysteine hydrolases"/>
    <property type="match status" value="1"/>
</dbReference>
<dbReference type="STRING" id="1678840.ATC1_131415"/>
<keyword evidence="5" id="KW-0479">Metal-binding</keyword>
<evidence type="ECO:0000256" key="11">
    <source>
        <dbReference type="RuleBase" id="RU361274"/>
    </source>
</evidence>
<comment type="catalytic activity">
    <reaction evidence="10">
        <text>S-methyl-5'-thioadenosine + phosphate = 5-(methylsulfanyl)-alpha-D-ribose 1-phosphate + adenine</text>
        <dbReference type="Rhea" id="RHEA:11852"/>
        <dbReference type="ChEBI" id="CHEBI:16708"/>
        <dbReference type="ChEBI" id="CHEBI:17509"/>
        <dbReference type="ChEBI" id="CHEBI:43474"/>
        <dbReference type="ChEBI" id="CHEBI:58533"/>
        <dbReference type="EC" id="2.4.2.28"/>
    </reaction>
    <physiologicalReaction direction="left-to-right" evidence="10">
        <dbReference type="Rhea" id="RHEA:11853"/>
    </physiologicalReaction>
</comment>
<dbReference type="GO" id="GO:0005507">
    <property type="term" value="F:copper ion binding"/>
    <property type="evidence" value="ECO:0007669"/>
    <property type="project" value="TreeGrafter"/>
</dbReference>
<dbReference type="Pfam" id="PF02578">
    <property type="entry name" value="Cu-oxidase_4"/>
    <property type="match status" value="1"/>
</dbReference>
<accession>A0A0S7BTU5</accession>
<evidence type="ECO:0000256" key="4">
    <source>
        <dbReference type="ARBA" id="ARBA00022679"/>
    </source>
</evidence>
<evidence type="ECO:0000313" key="12">
    <source>
        <dbReference type="EMBL" id="GAP41426.1"/>
    </source>
</evidence>
<dbReference type="Proteomes" id="UP000053370">
    <property type="component" value="Unassembled WGS sequence"/>
</dbReference>
<dbReference type="InterPro" id="IPR003730">
    <property type="entry name" value="Cu_polyphenol_OxRdtase"/>
</dbReference>
<reference evidence="12" key="1">
    <citation type="journal article" date="2015" name="Genome Announc.">
        <title>Draft Genome Sequence of Anaerolineae Strain TC1, a Novel Isolate from a Methanogenic Wastewater Treatment System.</title>
        <authorList>
            <person name="Matsuura N."/>
            <person name="Tourlousse D.M."/>
            <person name="Sun L."/>
            <person name="Toyonaga M."/>
            <person name="Kuroda K."/>
            <person name="Ohashi A."/>
            <person name="Cruz R."/>
            <person name="Yamaguchi T."/>
            <person name="Sekiguchi Y."/>
        </authorList>
    </citation>
    <scope>NUCLEOTIDE SEQUENCE [LARGE SCALE GENOMIC DNA]</scope>
    <source>
        <strain evidence="12">TC1</strain>
    </source>
</reference>
<dbReference type="PANTHER" id="PTHR30616:SF2">
    <property type="entry name" value="PURINE NUCLEOSIDE PHOSPHORYLASE LACC1"/>
    <property type="match status" value="1"/>
</dbReference>
<evidence type="ECO:0000256" key="6">
    <source>
        <dbReference type="ARBA" id="ARBA00022801"/>
    </source>
</evidence>
<dbReference type="PATRIC" id="fig|1678840.3.peg.2875"/>
<dbReference type="RefSeq" id="WP_062282603.1">
    <property type="nucleotide sequence ID" value="NZ_DF968181.1"/>
</dbReference>
<evidence type="ECO:0000256" key="1">
    <source>
        <dbReference type="ARBA" id="ARBA00000553"/>
    </source>
</evidence>
<dbReference type="InterPro" id="IPR038371">
    <property type="entry name" value="Cu_polyphenol_OxRdtase_sf"/>
</dbReference>
<gene>
    <name evidence="12" type="ORF">ATC1_131415</name>
</gene>
<sequence length="260" mass="29271">MIIQEQNGLKFYQFEQFNNYGVKHGFFTRLGGVSPAPFNSLNMATTVGDSNENVLENLNRMFSVFGLDLSTRYDGWQVHSATTICTDIPRNVKTRTIRTDGIITDNPEVTLVMRFGDCVPVIVFDPIKKVSAIYHAGWQGTVLQIGRNVIKNMTEIYDCEPKNLIAGIGPSIGPDHFIVHQDVEEKFIKSFPEDANRLICHKDGRIHIDLWKANFLTLENAGVTKIETSEICTVCHKDEWFSHRGDQGKTGRFGVLMTTG</sequence>
<protein>
    <recommendedName>
        <fullName evidence="11">Purine nucleoside phosphorylase</fullName>
    </recommendedName>
</protein>
<comment type="function">
    <text evidence="2">Purine nucleoside enzyme that catalyzes the phosphorolysis of adenosine and inosine nucleosides, yielding D-ribose 1-phosphate and the respective free bases, adenine and hypoxanthine. Also catalyzes the phosphorolysis of S-methyl-5'-thioadenosine into adenine and S-methyl-5-thio-alpha-D-ribose 1-phosphate. Also has adenosine deaminase activity.</text>
</comment>
<evidence type="ECO:0000256" key="7">
    <source>
        <dbReference type="ARBA" id="ARBA00022833"/>
    </source>
</evidence>
<keyword evidence="6" id="KW-0378">Hydrolase</keyword>
<evidence type="ECO:0000256" key="9">
    <source>
        <dbReference type="ARBA" id="ARBA00048968"/>
    </source>
</evidence>
<dbReference type="Gene3D" id="3.60.140.10">
    <property type="entry name" value="CNF1/YfiH-like putative cysteine hydrolases"/>
    <property type="match status" value="1"/>
</dbReference>
<keyword evidence="4" id="KW-0808">Transferase</keyword>
<comment type="catalytic activity">
    <reaction evidence="1">
        <text>inosine + phosphate = alpha-D-ribose 1-phosphate + hypoxanthine</text>
        <dbReference type="Rhea" id="RHEA:27646"/>
        <dbReference type="ChEBI" id="CHEBI:17368"/>
        <dbReference type="ChEBI" id="CHEBI:17596"/>
        <dbReference type="ChEBI" id="CHEBI:43474"/>
        <dbReference type="ChEBI" id="CHEBI:57720"/>
        <dbReference type="EC" id="2.4.2.1"/>
    </reaction>
    <physiologicalReaction direction="left-to-right" evidence="1">
        <dbReference type="Rhea" id="RHEA:27647"/>
    </physiologicalReaction>
</comment>
<proteinExistence type="inferred from homology"/>
<dbReference type="InterPro" id="IPR011324">
    <property type="entry name" value="Cytotoxic_necrot_fac-like_cat"/>
</dbReference>
<dbReference type="CDD" id="cd16833">
    <property type="entry name" value="YfiH"/>
    <property type="match status" value="1"/>
</dbReference>
<dbReference type="NCBIfam" id="TIGR00726">
    <property type="entry name" value="peptidoglycan editing factor PgeF"/>
    <property type="match status" value="1"/>
</dbReference>
<comment type="similarity">
    <text evidence="3 11">Belongs to the purine nucleoside phosphorylase YfiH/LACC1 family.</text>
</comment>
<comment type="catalytic activity">
    <reaction evidence="9">
        <text>adenosine + phosphate = alpha-D-ribose 1-phosphate + adenine</text>
        <dbReference type="Rhea" id="RHEA:27642"/>
        <dbReference type="ChEBI" id="CHEBI:16335"/>
        <dbReference type="ChEBI" id="CHEBI:16708"/>
        <dbReference type="ChEBI" id="CHEBI:43474"/>
        <dbReference type="ChEBI" id="CHEBI:57720"/>
        <dbReference type="EC" id="2.4.2.1"/>
    </reaction>
    <physiologicalReaction direction="left-to-right" evidence="9">
        <dbReference type="Rhea" id="RHEA:27643"/>
    </physiologicalReaction>
</comment>
<comment type="catalytic activity">
    <reaction evidence="8">
        <text>adenosine + H2O + H(+) = inosine + NH4(+)</text>
        <dbReference type="Rhea" id="RHEA:24408"/>
        <dbReference type="ChEBI" id="CHEBI:15377"/>
        <dbReference type="ChEBI" id="CHEBI:15378"/>
        <dbReference type="ChEBI" id="CHEBI:16335"/>
        <dbReference type="ChEBI" id="CHEBI:17596"/>
        <dbReference type="ChEBI" id="CHEBI:28938"/>
        <dbReference type="EC" id="3.5.4.4"/>
    </reaction>
    <physiologicalReaction direction="left-to-right" evidence="8">
        <dbReference type="Rhea" id="RHEA:24409"/>
    </physiologicalReaction>
</comment>
<evidence type="ECO:0000313" key="13">
    <source>
        <dbReference type="Proteomes" id="UP000053370"/>
    </source>
</evidence>
<organism evidence="12">
    <name type="scientific">Flexilinea flocculi</name>
    <dbReference type="NCBI Taxonomy" id="1678840"/>
    <lineage>
        <taxon>Bacteria</taxon>
        <taxon>Bacillati</taxon>
        <taxon>Chloroflexota</taxon>
        <taxon>Anaerolineae</taxon>
        <taxon>Anaerolineales</taxon>
        <taxon>Anaerolineaceae</taxon>
        <taxon>Flexilinea</taxon>
    </lineage>
</organism>
<evidence type="ECO:0000256" key="2">
    <source>
        <dbReference type="ARBA" id="ARBA00003215"/>
    </source>
</evidence>